<dbReference type="PANTHER" id="PTHR34477">
    <property type="entry name" value="UPF0213 PROTEIN YHBQ"/>
    <property type="match status" value="1"/>
</dbReference>
<feature type="domain" description="GIY-YIG" evidence="2">
    <location>
        <begin position="1"/>
        <end position="78"/>
    </location>
</feature>
<dbReference type="EMBL" id="MFKW01000026">
    <property type="protein sequence ID" value="OGG51491.1"/>
    <property type="molecule type" value="Genomic_DNA"/>
</dbReference>
<dbReference type="PROSITE" id="PS50164">
    <property type="entry name" value="GIY_YIG"/>
    <property type="match status" value="1"/>
</dbReference>
<dbReference type="Pfam" id="PF01541">
    <property type="entry name" value="GIY-YIG"/>
    <property type="match status" value="1"/>
</dbReference>
<dbReference type="InterPro" id="IPR050190">
    <property type="entry name" value="UPF0213_domain"/>
</dbReference>
<proteinExistence type="inferred from homology"/>
<evidence type="ECO:0000313" key="3">
    <source>
        <dbReference type="EMBL" id="OGG51491.1"/>
    </source>
</evidence>
<reference evidence="3 4" key="1">
    <citation type="journal article" date="2016" name="Nat. Commun.">
        <title>Thousands of microbial genomes shed light on interconnected biogeochemical processes in an aquifer system.</title>
        <authorList>
            <person name="Anantharaman K."/>
            <person name="Brown C.T."/>
            <person name="Hug L.A."/>
            <person name="Sharon I."/>
            <person name="Castelle C.J."/>
            <person name="Probst A.J."/>
            <person name="Thomas B.C."/>
            <person name="Singh A."/>
            <person name="Wilkins M.J."/>
            <person name="Karaoz U."/>
            <person name="Brodie E.L."/>
            <person name="Williams K.H."/>
            <person name="Hubbard S.S."/>
            <person name="Banfield J.F."/>
        </authorList>
    </citation>
    <scope>NUCLEOTIDE SEQUENCE [LARGE SCALE GENOMIC DNA]</scope>
</reference>
<organism evidence="3 4">
    <name type="scientific">Candidatus Kaiserbacteria bacterium RIFCSPHIGHO2_01_FULL_54_36b</name>
    <dbReference type="NCBI Taxonomy" id="1798483"/>
    <lineage>
        <taxon>Bacteria</taxon>
        <taxon>Candidatus Kaiseribacteriota</taxon>
    </lineage>
</organism>
<dbReference type="PANTHER" id="PTHR34477:SF1">
    <property type="entry name" value="UPF0213 PROTEIN YHBQ"/>
    <property type="match status" value="1"/>
</dbReference>
<evidence type="ECO:0000256" key="1">
    <source>
        <dbReference type="ARBA" id="ARBA00007435"/>
    </source>
</evidence>
<gene>
    <name evidence="3" type="ORF">A2704_04765</name>
</gene>
<evidence type="ECO:0000259" key="2">
    <source>
        <dbReference type="PROSITE" id="PS50164"/>
    </source>
</evidence>
<dbReference type="SUPFAM" id="SSF82771">
    <property type="entry name" value="GIY-YIG endonuclease"/>
    <property type="match status" value="1"/>
</dbReference>
<protein>
    <recommendedName>
        <fullName evidence="2">GIY-YIG domain-containing protein</fullName>
    </recommendedName>
</protein>
<dbReference type="InterPro" id="IPR000305">
    <property type="entry name" value="GIY-YIG_endonuc"/>
</dbReference>
<comment type="similarity">
    <text evidence="1">Belongs to the UPF0213 family.</text>
</comment>
<evidence type="ECO:0000313" key="4">
    <source>
        <dbReference type="Proteomes" id="UP000176445"/>
    </source>
</evidence>
<dbReference type="InterPro" id="IPR035901">
    <property type="entry name" value="GIY-YIG_endonuc_sf"/>
</dbReference>
<dbReference type="Gene3D" id="3.40.1440.10">
    <property type="entry name" value="GIY-YIG endonuclease"/>
    <property type="match status" value="1"/>
</dbReference>
<name>A0A1F6CR33_9BACT</name>
<comment type="caution">
    <text evidence="3">The sequence shown here is derived from an EMBL/GenBank/DDBJ whole genome shotgun (WGS) entry which is preliminary data.</text>
</comment>
<dbReference type="AlphaFoldDB" id="A0A1F6CR33"/>
<dbReference type="Proteomes" id="UP000176445">
    <property type="component" value="Unassembled WGS sequence"/>
</dbReference>
<accession>A0A1F6CR33</accession>
<sequence>MHYVYILRDDDGDVYKGYSDNLKKRLQYHKSGDVQSTRKYKDLKLIWFCAFRDKKRALDFEKYLKEGSGHAFARKRLI</sequence>